<dbReference type="GO" id="GO:0005524">
    <property type="term" value="F:ATP binding"/>
    <property type="evidence" value="ECO:0007669"/>
    <property type="project" value="UniProtKB-KW"/>
</dbReference>
<evidence type="ECO:0000313" key="6">
    <source>
        <dbReference type="EMBL" id="CAK78397.1"/>
    </source>
</evidence>
<dbReference type="Pfam" id="PF00069">
    <property type="entry name" value="Pkinase"/>
    <property type="match status" value="1"/>
</dbReference>
<dbReference type="InterPro" id="IPR011009">
    <property type="entry name" value="Kinase-like_dom_sf"/>
</dbReference>
<accession>A0D5T0</accession>
<keyword evidence="1" id="KW-0808">Transferase</keyword>
<dbReference type="PANTHER" id="PTHR24348">
    <property type="entry name" value="SERINE/THREONINE-PROTEIN KINASE UNC-51-RELATED"/>
    <property type="match status" value="1"/>
</dbReference>
<dbReference type="InterPro" id="IPR000719">
    <property type="entry name" value="Prot_kinase_dom"/>
</dbReference>
<dbReference type="GO" id="GO:0010506">
    <property type="term" value="P:regulation of autophagy"/>
    <property type="evidence" value="ECO:0007669"/>
    <property type="project" value="InterPro"/>
</dbReference>
<evidence type="ECO:0000256" key="1">
    <source>
        <dbReference type="ARBA" id="ARBA00022679"/>
    </source>
</evidence>
<dbReference type="GO" id="GO:0004674">
    <property type="term" value="F:protein serine/threonine kinase activity"/>
    <property type="evidence" value="ECO:0007669"/>
    <property type="project" value="InterPro"/>
</dbReference>
<dbReference type="RefSeq" id="XP_001445794.1">
    <property type="nucleotide sequence ID" value="XM_001445757.1"/>
</dbReference>
<dbReference type="STRING" id="5888.A0D5T0"/>
<organism evidence="6 7">
    <name type="scientific">Paramecium tetraurelia</name>
    <dbReference type="NCBI Taxonomy" id="5888"/>
    <lineage>
        <taxon>Eukaryota</taxon>
        <taxon>Sar</taxon>
        <taxon>Alveolata</taxon>
        <taxon>Ciliophora</taxon>
        <taxon>Intramacronucleata</taxon>
        <taxon>Oligohymenophorea</taxon>
        <taxon>Peniculida</taxon>
        <taxon>Parameciidae</taxon>
        <taxon>Paramecium</taxon>
    </lineage>
</organism>
<dbReference type="InterPro" id="IPR045269">
    <property type="entry name" value="Atg1-like"/>
</dbReference>
<keyword evidence="2" id="KW-0547">Nucleotide-binding</keyword>
<evidence type="ECO:0000256" key="4">
    <source>
        <dbReference type="ARBA" id="ARBA00022840"/>
    </source>
</evidence>
<dbReference type="Proteomes" id="UP000000600">
    <property type="component" value="Unassembled WGS sequence"/>
</dbReference>
<proteinExistence type="predicted"/>
<dbReference type="PROSITE" id="PS50011">
    <property type="entry name" value="PROTEIN_KINASE_DOM"/>
    <property type="match status" value="1"/>
</dbReference>
<dbReference type="InParanoid" id="A0D5T0"/>
<keyword evidence="3" id="KW-0418">Kinase</keyword>
<evidence type="ECO:0000313" key="7">
    <source>
        <dbReference type="Proteomes" id="UP000000600"/>
    </source>
</evidence>
<sequence>MLKQLFKKGILMIQQLSYLNGLHHLHKNKVIHRDIKLANIGVKLIAEEEQRLLQNNALSVFYNAQYKLLDFGLAKQLMNEELTNTYVGTELNMAPEILK</sequence>
<evidence type="ECO:0000256" key="3">
    <source>
        <dbReference type="ARBA" id="ARBA00022777"/>
    </source>
</evidence>
<keyword evidence="7" id="KW-1185">Reference proteome</keyword>
<dbReference type="Gene3D" id="1.10.510.10">
    <property type="entry name" value="Transferase(Phosphotransferase) domain 1"/>
    <property type="match status" value="1"/>
</dbReference>
<gene>
    <name evidence="6" type="ORF">GSPATT00013827001</name>
</gene>
<dbReference type="KEGG" id="ptm:GSPATT00013827001"/>
<protein>
    <recommendedName>
        <fullName evidence="5">Protein kinase domain-containing protein</fullName>
    </recommendedName>
</protein>
<evidence type="ECO:0000259" key="5">
    <source>
        <dbReference type="PROSITE" id="PS50011"/>
    </source>
</evidence>
<feature type="domain" description="Protein kinase" evidence="5">
    <location>
        <begin position="1"/>
        <end position="99"/>
    </location>
</feature>
<dbReference type="OrthoDB" id="3068150at2759"/>
<dbReference type="HOGENOM" id="CLU_2325265_0_0_1"/>
<dbReference type="GeneID" id="5031578"/>
<dbReference type="SUPFAM" id="SSF56112">
    <property type="entry name" value="Protein kinase-like (PK-like)"/>
    <property type="match status" value="1"/>
</dbReference>
<dbReference type="EMBL" id="CT868307">
    <property type="protein sequence ID" value="CAK78397.1"/>
    <property type="molecule type" value="Genomic_DNA"/>
</dbReference>
<reference evidence="6 7" key="1">
    <citation type="journal article" date="2006" name="Nature">
        <title>Global trends of whole-genome duplications revealed by the ciliate Paramecium tetraurelia.</title>
        <authorList>
            <consortium name="Genoscope"/>
            <person name="Aury J.-M."/>
            <person name="Jaillon O."/>
            <person name="Duret L."/>
            <person name="Noel B."/>
            <person name="Jubin C."/>
            <person name="Porcel B.M."/>
            <person name="Segurens B."/>
            <person name="Daubin V."/>
            <person name="Anthouard V."/>
            <person name="Aiach N."/>
            <person name="Arnaiz O."/>
            <person name="Billaut A."/>
            <person name="Beisson J."/>
            <person name="Blanc I."/>
            <person name="Bouhouche K."/>
            <person name="Camara F."/>
            <person name="Duharcourt S."/>
            <person name="Guigo R."/>
            <person name="Gogendeau D."/>
            <person name="Katinka M."/>
            <person name="Keller A.-M."/>
            <person name="Kissmehl R."/>
            <person name="Klotz C."/>
            <person name="Koll F."/>
            <person name="Le Moue A."/>
            <person name="Lepere C."/>
            <person name="Malinsky S."/>
            <person name="Nowacki M."/>
            <person name="Nowak J.K."/>
            <person name="Plattner H."/>
            <person name="Poulain J."/>
            <person name="Ruiz F."/>
            <person name="Serrano V."/>
            <person name="Zagulski M."/>
            <person name="Dessen P."/>
            <person name="Betermier M."/>
            <person name="Weissenbach J."/>
            <person name="Scarpelli C."/>
            <person name="Schachter V."/>
            <person name="Sperling L."/>
            <person name="Meyer E."/>
            <person name="Cohen J."/>
            <person name="Wincker P."/>
        </authorList>
    </citation>
    <scope>NUCLEOTIDE SEQUENCE [LARGE SCALE GENOMIC DNA]</scope>
    <source>
        <strain evidence="6 7">Stock d4-2</strain>
    </source>
</reference>
<name>A0D5T0_PARTE</name>
<dbReference type="AlphaFoldDB" id="A0D5T0"/>
<evidence type="ECO:0000256" key="2">
    <source>
        <dbReference type="ARBA" id="ARBA00022741"/>
    </source>
</evidence>
<keyword evidence="4" id="KW-0067">ATP-binding</keyword>
<dbReference type="PANTHER" id="PTHR24348:SF22">
    <property type="entry name" value="NON-SPECIFIC SERINE_THREONINE PROTEIN KINASE"/>
    <property type="match status" value="1"/>
</dbReference>